<evidence type="ECO:0000259" key="1">
    <source>
        <dbReference type="Pfam" id="PF13358"/>
    </source>
</evidence>
<dbReference type="EMBL" id="CP000851">
    <property type="protein sequence ID" value="ABV87037.1"/>
    <property type="molecule type" value="Genomic_DNA"/>
</dbReference>
<gene>
    <name evidence="2" type="ordered locus">Spea_1714</name>
</gene>
<proteinExistence type="predicted"/>
<dbReference type="AlphaFoldDB" id="A8H3A0"/>
<accession>A8H3A0</accession>
<dbReference type="Pfam" id="PF13358">
    <property type="entry name" value="DDE_3"/>
    <property type="match status" value="1"/>
</dbReference>
<dbReference type="KEGG" id="spl:Spea_1714"/>
<dbReference type="eggNOG" id="COG3335">
    <property type="taxonomic scope" value="Bacteria"/>
</dbReference>
<dbReference type="HOGENOM" id="CLU_219173_0_0_6"/>
<reference evidence="2 3" key="1">
    <citation type="submission" date="2007-10" db="EMBL/GenBank/DDBJ databases">
        <title>Complete sequence of Shewanella pealeana ATCC 700345.</title>
        <authorList>
            <consortium name="US DOE Joint Genome Institute"/>
            <person name="Copeland A."/>
            <person name="Lucas S."/>
            <person name="Lapidus A."/>
            <person name="Barry K."/>
            <person name="Glavina del Rio T."/>
            <person name="Dalin E."/>
            <person name="Tice H."/>
            <person name="Pitluck S."/>
            <person name="Chertkov O."/>
            <person name="Brettin T."/>
            <person name="Bruce D."/>
            <person name="Detter J.C."/>
            <person name="Han C."/>
            <person name="Schmutz J."/>
            <person name="Larimer F."/>
            <person name="Land M."/>
            <person name="Hauser L."/>
            <person name="Kyrpides N."/>
            <person name="Kim E."/>
            <person name="Zhao J.-S.Z."/>
            <person name="Manno D."/>
            <person name="Hawari J."/>
            <person name="Richardson P."/>
        </authorList>
    </citation>
    <scope>NUCLEOTIDE SEQUENCE [LARGE SCALE GENOMIC DNA]</scope>
    <source>
        <strain evidence="3">ATCC 700345 / ANG-SQ1</strain>
    </source>
</reference>
<evidence type="ECO:0000313" key="2">
    <source>
        <dbReference type="EMBL" id="ABV87037.1"/>
    </source>
</evidence>
<dbReference type="Gene3D" id="3.30.420.10">
    <property type="entry name" value="Ribonuclease H-like superfamily/Ribonuclease H"/>
    <property type="match status" value="1"/>
</dbReference>
<name>A8H3A0_SHEPA</name>
<sequence>MVVMDGAGWHTTDIADEFTNLSIIKLPPYSPELNPIEQV</sequence>
<dbReference type="GO" id="GO:0003676">
    <property type="term" value="F:nucleic acid binding"/>
    <property type="evidence" value="ECO:0007669"/>
    <property type="project" value="InterPro"/>
</dbReference>
<protein>
    <submittedName>
        <fullName evidence="2">Transposase and inactivated derivative</fullName>
    </submittedName>
</protein>
<feature type="domain" description="Tc1-like transposase DDE" evidence="1">
    <location>
        <begin position="1"/>
        <end position="39"/>
    </location>
</feature>
<evidence type="ECO:0000313" key="3">
    <source>
        <dbReference type="Proteomes" id="UP000002608"/>
    </source>
</evidence>
<dbReference type="Proteomes" id="UP000002608">
    <property type="component" value="Chromosome"/>
</dbReference>
<dbReference type="InterPro" id="IPR038717">
    <property type="entry name" value="Tc1-like_DDE_dom"/>
</dbReference>
<keyword evidence="3" id="KW-1185">Reference proteome</keyword>
<organism evidence="2 3">
    <name type="scientific">Shewanella pealeana (strain ATCC 700345 / ANG-SQ1)</name>
    <dbReference type="NCBI Taxonomy" id="398579"/>
    <lineage>
        <taxon>Bacteria</taxon>
        <taxon>Pseudomonadati</taxon>
        <taxon>Pseudomonadota</taxon>
        <taxon>Gammaproteobacteria</taxon>
        <taxon>Alteromonadales</taxon>
        <taxon>Shewanellaceae</taxon>
        <taxon>Shewanella</taxon>
    </lineage>
</organism>
<dbReference type="InterPro" id="IPR036397">
    <property type="entry name" value="RNaseH_sf"/>
</dbReference>